<evidence type="ECO:0000259" key="1">
    <source>
        <dbReference type="PROSITE" id="PS51194"/>
    </source>
</evidence>
<comment type="caution">
    <text evidence="2">The sequence shown here is derived from an EMBL/GenBank/DDBJ whole genome shotgun (WGS) entry which is preliminary data.</text>
</comment>
<name>A0A921S559_SORBI</name>
<evidence type="ECO:0000313" key="2">
    <source>
        <dbReference type="EMBL" id="KAG0551629.1"/>
    </source>
</evidence>
<dbReference type="FunFam" id="3.40.50.300:FF:002670">
    <property type="entry name" value="Os03g0282700 protein"/>
    <property type="match status" value="1"/>
</dbReference>
<sequence>MATGVPPEPEPQAPAISHHIGTILDYLQNYRIVLVSAAPGSGKSTVLPRYLANYGFGPVICAQPRLLAVTVASSKPGQERDSDDVWFTTTRVLIDMLCCNDGRPAFAAAFRTVVVDEAHDRTLCTDLLLGVVKAAVATEETGHLNVVVCTAGGPEDSSLSDFFFGAPIVAFQRALHPVAVHYSRGPMLDMVSAVVDEVTDIHRSKPPGDVLVFLPDIIRIQEAYEKLAQLDLPGLVLRFVHDNLPEEFMDYALDPAPGGSRRVVLATDVAETAVLVPGITYVVDTGVLSEDPLAMVSKEAAIRRAAVAGAASAGHCHRLYMEGEYAGFQEHTVPHVKRDGGALNKLALMLKRHAADGMPGFELLDPPVAPSLENVVAELVTSGYLDKHGKLTEEGKREAYDED</sequence>
<reference evidence="2" key="1">
    <citation type="journal article" date="2019" name="BMC Genomics">
        <title>A new reference genome for Sorghum bicolor reveals high levels of sequence similarity between sweet and grain genotypes: implications for the genetics of sugar metabolism.</title>
        <authorList>
            <person name="Cooper E.A."/>
            <person name="Brenton Z.W."/>
            <person name="Flinn B.S."/>
            <person name="Jenkins J."/>
            <person name="Shu S."/>
            <person name="Flowers D."/>
            <person name="Luo F."/>
            <person name="Wang Y."/>
            <person name="Xia P."/>
            <person name="Barry K."/>
            <person name="Daum C."/>
            <person name="Lipzen A."/>
            <person name="Yoshinaga Y."/>
            <person name="Schmutz J."/>
            <person name="Saski C."/>
            <person name="Vermerris W."/>
            <person name="Kresovich S."/>
        </authorList>
    </citation>
    <scope>NUCLEOTIDE SEQUENCE</scope>
</reference>
<reference evidence="2" key="2">
    <citation type="submission" date="2020-10" db="EMBL/GenBank/DDBJ databases">
        <authorList>
            <person name="Cooper E.A."/>
            <person name="Brenton Z.W."/>
            <person name="Flinn B.S."/>
            <person name="Jenkins J."/>
            <person name="Shu S."/>
            <person name="Flowers D."/>
            <person name="Luo F."/>
            <person name="Wang Y."/>
            <person name="Xia P."/>
            <person name="Barry K."/>
            <person name="Daum C."/>
            <person name="Lipzen A."/>
            <person name="Yoshinaga Y."/>
            <person name="Schmutz J."/>
            <person name="Saski C."/>
            <person name="Vermerris W."/>
            <person name="Kresovich S."/>
        </authorList>
    </citation>
    <scope>NUCLEOTIDE SEQUENCE</scope>
</reference>
<gene>
    <name evidence="2" type="ORF">BDA96_01G439400</name>
</gene>
<dbReference type="PANTHER" id="PTHR18934:SF126">
    <property type="entry name" value="OS03G0282700 PROTEIN"/>
    <property type="match status" value="1"/>
</dbReference>
<dbReference type="Pfam" id="PF00271">
    <property type="entry name" value="Helicase_C"/>
    <property type="match status" value="1"/>
</dbReference>
<dbReference type="OMA" id="VICAQPR"/>
<dbReference type="AlphaFoldDB" id="A0A921S559"/>
<dbReference type="SUPFAM" id="SSF52540">
    <property type="entry name" value="P-loop containing nucleoside triphosphate hydrolases"/>
    <property type="match status" value="1"/>
</dbReference>
<dbReference type="KEGG" id="sbi:8084897"/>
<organism evidence="2 3">
    <name type="scientific">Sorghum bicolor</name>
    <name type="common">Sorghum</name>
    <name type="synonym">Sorghum vulgare</name>
    <dbReference type="NCBI Taxonomy" id="4558"/>
    <lineage>
        <taxon>Eukaryota</taxon>
        <taxon>Viridiplantae</taxon>
        <taxon>Streptophyta</taxon>
        <taxon>Embryophyta</taxon>
        <taxon>Tracheophyta</taxon>
        <taxon>Spermatophyta</taxon>
        <taxon>Magnoliopsida</taxon>
        <taxon>Liliopsida</taxon>
        <taxon>Poales</taxon>
        <taxon>Poaceae</taxon>
        <taxon>PACMAD clade</taxon>
        <taxon>Panicoideae</taxon>
        <taxon>Andropogonodae</taxon>
        <taxon>Andropogoneae</taxon>
        <taxon>Sorghinae</taxon>
        <taxon>Sorghum</taxon>
    </lineage>
</organism>
<dbReference type="PANTHER" id="PTHR18934">
    <property type="entry name" value="ATP-DEPENDENT RNA HELICASE"/>
    <property type="match status" value="1"/>
</dbReference>
<dbReference type="Gene3D" id="3.40.50.300">
    <property type="entry name" value="P-loop containing nucleotide triphosphate hydrolases"/>
    <property type="match status" value="3"/>
</dbReference>
<proteinExistence type="predicted"/>
<evidence type="ECO:0000313" key="3">
    <source>
        <dbReference type="Proteomes" id="UP000807115"/>
    </source>
</evidence>
<accession>A0A921S559</accession>
<dbReference type="InterPro" id="IPR001650">
    <property type="entry name" value="Helicase_C-like"/>
</dbReference>
<dbReference type="Proteomes" id="UP000807115">
    <property type="component" value="Chromosome 1"/>
</dbReference>
<dbReference type="PROSITE" id="PS51194">
    <property type="entry name" value="HELICASE_CTER"/>
    <property type="match status" value="1"/>
</dbReference>
<dbReference type="EMBL" id="CM027680">
    <property type="protein sequence ID" value="KAG0551629.1"/>
    <property type="molecule type" value="Genomic_DNA"/>
</dbReference>
<feature type="domain" description="Helicase C-terminal" evidence="1">
    <location>
        <begin position="186"/>
        <end position="354"/>
    </location>
</feature>
<dbReference type="Gramene" id="EER95062">
    <property type="protein sequence ID" value="EER95062"/>
    <property type="gene ID" value="SORBI_3001G413300"/>
</dbReference>
<protein>
    <recommendedName>
        <fullName evidence="1">Helicase C-terminal domain-containing protein</fullName>
    </recommendedName>
</protein>
<dbReference type="InterPro" id="IPR027417">
    <property type="entry name" value="P-loop_NTPase"/>
</dbReference>
<dbReference type="OrthoDB" id="600399at2759"/>